<evidence type="ECO:0000256" key="1">
    <source>
        <dbReference type="SAM" id="Coils"/>
    </source>
</evidence>
<accession>G4YXL9</accession>
<keyword evidence="2" id="KW-0472">Membrane</keyword>
<dbReference type="EMBL" id="JH159152">
    <property type="protein sequence ID" value="EGZ24508.1"/>
    <property type="molecule type" value="Genomic_DNA"/>
</dbReference>
<evidence type="ECO:0000313" key="4">
    <source>
        <dbReference type="Proteomes" id="UP000002640"/>
    </source>
</evidence>
<keyword evidence="2" id="KW-1133">Transmembrane helix</keyword>
<dbReference type="GeneID" id="20645289"/>
<keyword evidence="1" id="KW-0175">Coiled coil</keyword>
<name>G4YXL9_PHYSP</name>
<evidence type="ECO:0000313" key="3">
    <source>
        <dbReference type="EMBL" id="EGZ24508.1"/>
    </source>
</evidence>
<dbReference type="KEGG" id="psoj:PHYSODRAFT_325621"/>
<keyword evidence="2" id="KW-0812">Transmembrane</keyword>
<feature type="coiled-coil region" evidence="1">
    <location>
        <begin position="76"/>
        <end position="110"/>
    </location>
</feature>
<gene>
    <name evidence="3" type="ORF">PHYSODRAFT_325621</name>
</gene>
<dbReference type="InParanoid" id="G4YXL9"/>
<proteinExistence type="predicted"/>
<keyword evidence="4" id="KW-1185">Reference proteome</keyword>
<evidence type="ECO:0000256" key="2">
    <source>
        <dbReference type="SAM" id="Phobius"/>
    </source>
</evidence>
<protein>
    <submittedName>
        <fullName evidence="3">Uncharacterized protein</fullName>
    </submittedName>
</protein>
<organism evidence="3 4">
    <name type="scientific">Phytophthora sojae (strain P6497)</name>
    <name type="common">Soybean stem and root rot agent</name>
    <name type="synonym">Phytophthora megasperma f. sp. glycines</name>
    <dbReference type="NCBI Taxonomy" id="1094619"/>
    <lineage>
        <taxon>Eukaryota</taxon>
        <taxon>Sar</taxon>
        <taxon>Stramenopiles</taxon>
        <taxon>Oomycota</taxon>
        <taxon>Peronosporomycetes</taxon>
        <taxon>Peronosporales</taxon>
        <taxon>Peronosporaceae</taxon>
        <taxon>Phytophthora</taxon>
    </lineage>
</organism>
<dbReference type="Proteomes" id="UP000002640">
    <property type="component" value="Unassembled WGS sequence"/>
</dbReference>
<feature type="transmembrane region" description="Helical" evidence="2">
    <location>
        <begin position="12"/>
        <end position="38"/>
    </location>
</feature>
<reference evidence="3 4" key="1">
    <citation type="journal article" date="2006" name="Science">
        <title>Phytophthora genome sequences uncover evolutionary origins and mechanisms of pathogenesis.</title>
        <authorList>
            <person name="Tyler B.M."/>
            <person name="Tripathy S."/>
            <person name="Zhang X."/>
            <person name="Dehal P."/>
            <person name="Jiang R.H."/>
            <person name="Aerts A."/>
            <person name="Arredondo F.D."/>
            <person name="Baxter L."/>
            <person name="Bensasson D."/>
            <person name="Beynon J.L."/>
            <person name="Chapman J."/>
            <person name="Damasceno C.M."/>
            <person name="Dorrance A.E."/>
            <person name="Dou D."/>
            <person name="Dickerman A.W."/>
            <person name="Dubchak I.L."/>
            <person name="Garbelotto M."/>
            <person name="Gijzen M."/>
            <person name="Gordon S.G."/>
            <person name="Govers F."/>
            <person name="Grunwald N.J."/>
            <person name="Huang W."/>
            <person name="Ivors K.L."/>
            <person name="Jones R.W."/>
            <person name="Kamoun S."/>
            <person name="Krampis K."/>
            <person name="Lamour K.H."/>
            <person name="Lee M.K."/>
            <person name="McDonald W.H."/>
            <person name="Medina M."/>
            <person name="Meijer H.J."/>
            <person name="Nordberg E.K."/>
            <person name="Maclean D.J."/>
            <person name="Ospina-Giraldo M.D."/>
            <person name="Morris P.F."/>
            <person name="Phuntumart V."/>
            <person name="Putnam N.H."/>
            <person name="Rash S."/>
            <person name="Rose J.K."/>
            <person name="Sakihama Y."/>
            <person name="Salamov A.A."/>
            <person name="Savidor A."/>
            <person name="Scheuring C.F."/>
            <person name="Smith B.M."/>
            <person name="Sobral B.W."/>
            <person name="Terry A."/>
            <person name="Torto-Alalibo T.A."/>
            <person name="Win J."/>
            <person name="Xu Z."/>
            <person name="Zhang H."/>
            <person name="Grigoriev I.V."/>
            <person name="Rokhsar D.S."/>
            <person name="Boore J.L."/>
        </authorList>
    </citation>
    <scope>NUCLEOTIDE SEQUENCE [LARGE SCALE GENOMIC DNA]</scope>
    <source>
        <strain evidence="3 4">P6497</strain>
    </source>
</reference>
<sequence>MSLLLLDVHFKLALFKYSLLVCFALLPLVMSLTLLDLLQLDGDELRLELVVKLRALESEWSANYVFQLKPVSLDLIDILEAKLRDAEEQLMETETKLRGVEDRLATTETKLRVVDRGAGGECHEGAEEVKLDLGSRLAWGAISAEKNDKIQIIATKAPTGVGAELTMIKFAN</sequence>
<dbReference type="RefSeq" id="XP_009519796.1">
    <property type="nucleotide sequence ID" value="XM_009521501.1"/>
</dbReference>
<dbReference type="AlphaFoldDB" id="G4YXL9"/>